<gene>
    <name evidence="1" type="ORF">BSTOLATCC_MIC53288</name>
</gene>
<reference evidence="1" key="1">
    <citation type="submission" date="2021-09" db="EMBL/GenBank/DDBJ databases">
        <authorList>
            <consortium name="AG Swart"/>
            <person name="Singh M."/>
            <person name="Singh A."/>
            <person name="Seah K."/>
            <person name="Emmerich C."/>
        </authorList>
    </citation>
    <scope>NUCLEOTIDE SEQUENCE</scope>
    <source>
        <strain evidence="1">ATCC30299</strain>
    </source>
</reference>
<proteinExistence type="predicted"/>
<dbReference type="Proteomes" id="UP001162131">
    <property type="component" value="Unassembled WGS sequence"/>
</dbReference>
<keyword evidence="2" id="KW-1185">Reference proteome</keyword>
<accession>A0AAU9K2W4</accession>
<sequence>MNRIFQKWTKIKMQVYSFIILKALSCILHGPLIRQVKLGAWFVNRHRKPTSKSLWAIAKKEKYYIGL</sequence>
<protein>
    <submittedName>
        <fullName evidence="1">Uncharacterized protein</fullName>
    </submittedName>
</protein>
<organism evidence="1 2">
    <name type="scientific">Blepharisma stoltei</name>
    <dbReference type="NCBI Taxonomy" id="1481888"/>
    <lineage>
        <taxon>Eukaryota</taxon>
        <taxon>Sar</taxon>
        <taxon>Alveolata</taxon>
        <taxon>Ciliophora</taxon>
        <taxon>Postciliodesmatophora</taxon>
        <taxon>Heterotrichea</taxon>
        <taxon>Heterotrichida</taxon>
        <taxon>Blepharismidae</taxon>
        <taxon>Blepharisma</taxon>
    </lineage>
</organism>
<evidence type="ECO:0000313" key="2">
    <source>
        <dbReference type="Proteomes" id="UP001162131"/>
    </source>
</evidence>
<dbReference type="EMBL" id="CAJZBQ010000053">
    <property type="protein sequence ID" value="CAG9331212.1"/>
    <property type="molecule type" value="Genomic_DNA"/>
</dbReference>
<evidence type="ECO:0000313" key="1">
    <source>
        <dbReference type="EMBL" id="CAG9331212.1"/>
    </source>
</evidence>
<comment type="caution">
    <text evidence="1">The sequence shown here is derived from an EMBL/GenBank/DDBJ whole genome shotgun (WGS) entry which is preliminary data.</text>
</comment>
<name>A0AAU9K2W4_9CILI</name>
<dbReference type="AlphaFoldDB" id="A0AAU9K2W4"/>